<sequence length="114" mass="13041">MKSWIEKRQHKREALRIAATAVMQDGLVRQDVLVVNLSRSGAMVELCESIDLSDDFTLLFNHSLEPCHVVWRQAQFAGVQFSHVMTDEQQSHFDSSQIVDVVQDEPVRQVPRGH</sequence>
<dbReference type="InterPro" id="IPR009875">
    <property type="entry name" value="PilZ_domain"/>
</dbReference>
<proteinExistence type="predicted"/>
<organism evidence="2 3">
    <name type="scientific">Candidatus Devosia phytovorans</name>
    <dbReference type="NCBI Taxonomy" id="3121372"/>
    <lineage>
        <taxon>Bacteria</taxon>
        <taxon>Pseudomonadati</taxon>
        <taxon>Pseudomonadota</taxon>
        <taxon>Alphaproteobacteria</taxon>
        <taxon>Hyphomicrobiales</taxon>
        <taxon>Devosiaceae</taxon>
        <taxon>Devosia</taxon>
    </lineage>
</organism>
<dbReference type="EMBL" id="CP119312">
    <property type="protein sequence ID" value="WEK05822.1"/>
    <property type="molecule type" value="Genomic_DNA"/>
</dbReference>
<dbReference type="Pfam" id="PF07238">
    <property type="entry name" value="PilZ"/>
    <property type="match status" value="1"/>
</dbReference>
<protein>
    <submittedName>
        <fullName evidence="2">PilZ domain-containing protein</fullName>
    </submittedName>
</protein>
<evidence type="ECO:0000313" key="2">
    <source>
        <dbReference type="EMBL" id="WEK05822.1"/>
    </source>
</evidence>
<dbReference type="Gene3D" id="2.40.10.220">
    <property type="entry name" value="predicted glycosyltransferase like domains"/>
    <property type="match status" value="1"/>
</dbReference>
<evidence type="ECO:0000259" key="1">
    <source>
        <dbReference type="Pfam" id="PF07238"/>
    </source>
</evidence>
<evidence type="ECO:0000313" key="3">
    <source>
        <dbReference type="Proteomes" id="UP001217476"/>
    </source>
</evidence>
<reference evidence="2" key="1">
    <citation type="submission" date="2023-03" db="EMBL/GenBank/DDBJ databases">
        <title>Andean soil-derived lignocellulolytic bacterial consortium as a source of novel taxa and putative plastic-active enzymes.</title>
        <authorList>
            <person name="Diaz-Garcia L."/>
            <person name="Chuvochina M."/>
            <person name="Feuerriegel G."/>
            <person name="Bunk B."/>
            <person name="Sproer C."/>
            <person name="Streit W.R."/>
            <person name="Rodriguez L.M."/>
            <person name="Overmann J."/>
            <person name="Jimenez D.J."/>
        </authorList>
    </citation>
    <scope>NUCLEOTIDE SEQUENCE</scope>
    <source>
        <strain evidence="2">MAG 4196</strain>
    </source>
</reference>
<dbReference type="AlphaFoldDB" id="A0AAJ5VYL1"/>
<accession>A0AAJ5VYL1</accession>
<name>A0AAJ5VYL1_9HYPH</name>
<dbReference type="SUPFAM" id="SSF141371">
    <property type="entry name" value="PilZ domain-like"/>
    <property type="match status" value="1"/>
</dbReference>
<dbReference type="GO" id="GO:0035438">
    <property type="term" value="F:cyclic-di-GMP binding"/>
    <property type="evidence" value="ECO:0007669"/>
    <property type="project" value="InterPro"/>
</dbReference>
<feature type="domain" description="PilZ" evidence="1">
    <location>
        <begin position="6"/>
        <end position="93"/>
    </location>
</feature>
<dbReference type="Proteomes" id="UP001217476">
    <property type="component" value="Chromosome"/>
</dbReference>
<gene>
    <name evidence="2" type="ORF">P0Y65_06090</name>
</gene>